<name>A0A918YDA1_9ACTN</name>
<reference evidence="10" key="1">
    <citation type="journal article" date="2014" name="Int. J. Syst. Evol. Microbiol.">
        <title>Complete genome sequence of Corynebacterium casei LMG S-19264T (=DSM 44701T), isolated from a smear-ripened cheese.</title>
        <authorList>
            <consortium name="US DOE Joint Genome Institute (JGI-PGF)"/>
            <person name="Walter F."/>
            <person name="Albersmeier A."/>
            <person name="Kalinowski J."/>
            <person name="Ruckert C."/>
        </authorList>
    </citation>
    <scope>NUCLEOTIDE SEQUENCE</scope>
    <source>
        <strain evidence="10">JCM 4714</strain>
    </source>
</reference>
<proteinExistence type="inferred from homology"/>
<evidence type="ECO:0000313" key="10">
    <source>
        <dbReference type="EMBL" id="GHD99701.1"/>
    </source>
</evidence>
<dbReference type="EMBL" id="BMVG01000001">
    <property type="protein sequence ID" value="GHD99701.1"/>
    <property type="molecule type" value="Genomic_DNA"/>
</dbReference>
<reference evidence="10" key="2">
    <citation type="submission" date="2020-09" db="EMBL/GenBank/DDBJ databases">
        <authorList>
            <person name="Sun Q."/>
            <person name="Ohkuma M."/>
        </authorList>
    </citation>
    <scope>NUCLEOTIDE SEQUENCE</scope>
    <source>
        <strain evidence="10">JCM 4714</strain>
    </source>
</reference>
<dbReference type="GO" id="GO:0016758">
    <property type="term" value="F:hexosyltransferase activity"/>
    <property type="evidence" value="ECO:0007669"/>
    <property type="project" value="InterPro"/>
</dbReference>
<dbReference type="InterPro" id="IPR018584">
    <property type="entry name" value="GT87"/>
</dbReference>
<feature type="transmembrane region" description="Helical" evidence="9">
    <location>
        <begin position="194"/>
        <end position="212"/>
    </location>
</feature>
<comment type="caution">
    <text evidence="10">The sequence shown here is derived from an EMBL/GenBank/DDBJ whole genome shotgun (WGS) entry which is preliminary data.</text>
</comment>
<evidence type="ECO:0000256" key="7">
    <source>
        <dbReference type="ARBA" id="ARBA00024033"/>
    </source>
</evidence>
<feature type="transmembrane region" description="Helical" evidence="9">
    <location>
        <begin position="121"/>
        <end position="141"/>
    </location>
</feature>
<keyword evidence="6 9" id="KW-0472">Membrane</keyword>
<dbReference type="InterPro" id="IPR016570">
    <property type="entry name" value="UCP010361"/>
</dbReference>
<evidence type="ECO:0000256" key="2">
    <source>
        <dbReference type="ARBA" id="ARBA00022475"/>
    </source>
</evidence>
<evidence type="ECO:0000256" key="5">
    <source>
        <dbReference type="ARBA" id="ARBA00022989"/>
    </source>
</evidence>
<keyword evidence="5 9" id="KW-1133">Transmembrane helix</keyword>
<dbReference type="PIRSF" id="PIRSF010361">
    <property type="entry name" value="UCP010361"/>
    <property type="match status" value="1"/>
</dbReference>
<feature type="compositionally biased region" description="Basic and acidic residues" evidence="8">
    <location>
        <begin position="399"/>
        <end position="416"/>
    </location>
</feature>
<gene>
    <name evidence="10" type="ORF">GCM10010339_12060</name>
</gene>
<feature type="transmembrane region" description="Helical" evidence="9">
    <location>
        <begin position="262"/>
        <end position="283"/>
    </location>
</feature>
<evidence type="ECO:0000256" key="8">
    <source>
        <dbReference type="SAM" id="MobiDB-lite"/>
    </source>
</evidence>
<dbReference type="GO" id="GO:0005886">
    <property type="term" value="C:plasma membrane"/>
    <property type="evidence" value="ECO:0007669"/>
    <property type="project" value="UniProtKB-SubCell"/>
</dbReference>
<protein>
    <submittedName>
        <fullName evidence="10">Membrane protein</fullName>
    </submittedName>
</protein>
<sequence length="422" mass="45342">MNRLRVTSGPVHALAALWLTTRGLMLWLLVHDSAPVLGGGSVSREVWRLYFHWYGVLAHGSFPTHDTLWQYPPGAGAVLLAPGLLPWLTYFQAFVALTLAVDALVTTALTRAGSRAGRSLLGAALWTGGLPLLLQLPLARYDVQVTALAVLSLLALGRSPRAGGVFAALGALVKVWPALVLLGTPRGRQTRGTWAWAAAAGTVSFALFAVPFRHPLSFLREQGGRGVQIESLGGTALNLARHLGWPGQARYQFGAVEMVGPYVRAVATASLALTALSFALLVLWRARARCWSEATPFDAALCAVLLFTVTSRVISPQYMIWLVGLAAVCLTSRHTSQRPVAALVLAATALSTLVFPMRYGDVIDGTWAGCVLMLARNGILAAAAVLSFVRLWRTSRPNEKTMKTREPQPDSDRLPERALSVS</sequence>
<dbReference type="Pfam" id="PF09594">
    <property type="entry name" value="GT87"/>
    <property type="match status" value="1"/>
</dbReference>
<evidence type="ECO:0000256" key="9">
    <source>
        <dbReference type="SAM" id="Phobius"/>
    </source>
</evidence>
<evidence type="ECO:0000256" key="1">
    <source>
        <dbReference type="ARBA" id="ARBA00004651"/>
    </source>
</evidence>
<feature type="region of interest" description="Disordered" evidence="8">
    <location>
        <begin position="399"/>
        <end position="422"/>
    </location>
</feature>
<evidence type="ECO:0000256" key="4">
    <source>
        <dbReference type="ARBA" id="ARBA00022692"/>
    </source>
</evidence>
<organism evidence="10 11">
    <name type="scientific">Streptomyces alanosinicus</name>
    <dbReference type="NCBI Taxonomy" id="68171"/>
    <lineage>
        <taxon>Bacteria</taxon>
        <taxon>Bacillati</taxon>
        <taxon>Actinomycetota</taxon>
        <taxon>Actinomycetes</taxon>
        <taxon>Kitasatosporales</taxon>
        <taxon>Streptomycetaceae</taxon>
        <taxon>Streptomyces</taxon>
    </lineage>
</organism>
<feature type="transmembrane region" description="Helical" evidence="9">
    <location>
        <begin position="340"/>
        <end position="359"/>
    </location>
</feature>
<accession>A0A918YDA1</accession>
<keyword evidence="11" id="KW-1185">Reference proteome</keyword>
<evidence type="ECO:0000256" key="3">
    <source>
        <dbReference type="ARBA" id="ARBA00022679"/>
    </source>
</evidence>
<feature type="transmembrane region" description="Helical" evidence="9">
    <location>
        <begin position="365"/>
        <end position="392"/>
    </location>
</feature>
<dbReference type="AlphaFoldDB" id="A0A918YDA1"/>
<keyword evidence="2" id="KW-1003">Cell membrane</keyword>
<keyword evidence="4 9" id="KW-0812">Transmembrane</keyword>
<feature type="transmembrane region" description="Helical" evidence="9">
    <location>
        <begin position="87"/>
        <end position="109"/>
    </location>
</feature>
<evidence type="ECO:0000313" key="11">
    <source>
        <dbReference type="Proteomes" id="UP000655443"/>
    </source>
</evidence>
<comment type="similarity">
    <text evidence="7">Belongs to the glycosyltransferase 87 family.</text>
</comment>
<evidence type="ECO:0000256" key="6">
    <source>
        <dbReference type="ARBA" id="ARBA00023136"/>
    </source>
</evidence>
<feature type="transmembrane region" description="Helical" evidence="9">
    <location>
        <begin position="161"/>
        <end position="182"/>
    </location>
</feature>
<feature type="transmembrane region" description="Helical" evidence="9">
    <location>
        <begin position="12"/>
        <end position="30"/>
    </location>
</feature>
<keyword evidence="3" id="KW-0808">Transferase</keyword>
<comment type="subcellular location">
    <subcellularLocation>
        <location evidence="1">Cell membrane</location>
        <topology evidence="1">Multi-pass membrane protein</topology>
    </subcellularLocation>
</comment>
<dbReference type="Proteomes" id="UP000655443">
    <property type="component" value="Unassembled WGS sequence"/>
</dbReference>
<dbReference type="RefSeq" id="WP_189949081.1">
    <property type="nucleotide sequence ID" value="NZ_BMVG01000001.1"/>
</dbReference>